<keyword evidence="2" id="KW-0614">Plasmid</keyword>
<dbReference type="Proteomes" id="UP000501338">
    <property type="component" value="Plasmid pZF1-cfr"/>
</dbReference>
<reference evidence="2 3" key="1">
    <citation type="submission" date="2020-01" db="EMBL/GenBank/DDBJ databases">
        <title>The genomic epidemiology of tigecycline resistance gene tet(X) variants in a swine farm in China.</title>
        <authorList>
            <person name="Peng K."/>
            <person name="Li R."/>
        </authorList>
    </citation>
    <scope>NUCLEOTIDE SEQUENCE [LARGE SCALE GENOMIC DNA]</scope>
    <source>
        <strain evidence="2 3">ZF1</strain>
        <plasmid evidence="3">pzf1-cfr</plasmid>
    </source>
</reference>
<dbReference type="RefSeq" id="WP_050878389.1">
    <property type="nucleotide sequence ID" value="NZ_CP045009.1"/>
</dbReference>
<organism evidence="2 3">
    <name type="scientific">Proteus terrae subsp. cibarius</name>
    <dbReference type="NCBI Taxonomy" id="626774"/>
    <lineage>
        <taxon>Bacteria</taxon>
        <taxon>Pseudomonadati</taxon>
        <taxon>Pseudomonadota</taxon>
        <taxon>Gammaproteobacteria</taxon>
        <taxon>Enterobacterales</taxon>
        <taxon>Morganellaceae</taxon>
        <taxon>Proteus</taxon>
    </lineage>
</organism>
<evidence type="ECO:0000313" key="2">
    <source>
        <dbReference type="EMBL" id="QIF92308.1"/>
    </source>
</evidence>
<keyword evidence="1" id="KW-0472">Membrane</keyword>
<protein>
    <recommendedName>
        <fullName evidence="4">Phage protein</fullName>
    </recommendedName>
</protein>
<keyword evidence="1" id="KW-1133">Transmembrane helix</keyword>
<dbReference type="EMBL" id="CP047341">
    <property type="protein sequence ID" value="QIF92308.1"/>
    <property type="molecule type" value="Genomic_DNA"/>
</dbReference>
<name>A0ABX6JWW5_9GAMM</name>
<proteinExistence type="predicted"/>
<evidence type="ECO:0000256" key="1">
    <source>
        <dbReference type="SAM" id="Phobius"/>
    </source>
</evidence>
<evidence type="ECO:0008006" key="4">
    <source>
        <dbReference type="Google" id="ProtNLM"/>
    </source>
</evidence>
<keyword evidence="1" id="KW-0812">Transmembrane</keyword>
<accession>A0ABX6JWW5</accession>
<sequence length="65" mass="7160">MSKEMLSLIECVKQGKPVKLPAMTGKDFKAFMDGINANHSIEFVYSAVLSALLFLLCLSNTLTCF</sequence>
<gene>
    <name evidence="2" type="ORF">GTH23_19895</name>
</gene>
<evidence type="ECO:0000313" key="3">
    <source>
        <dbReference type="Proteomes" id="UP000501338"/>
    </source>
</evidence>
<feature type="transmembrane region" description="Helical" evidence="1">
    <location>
        <begin position="43"/>
        <end position="62"/>
    </location>
</feature>
<geneLocation type="plasmid" evidence="3">
    <name>pzf1-cfr</name>
</geneLocation>
<keyword evidence="3" id="KW-1185">Reference proteome</keyword>